<reference evidence="1 2" key="1">
    <citation type="submission" date="2013-02" db="EMBL/GenBank/DDBJ databases">
        <title>Whole genome shotgun sequence of Gordonia paraffinivorans NBRC 108238.</title>
        <authorList>
            <person name="Isaki-Nakamura S."/>
            <person name="Hosoyama A."/>
            <person name="Tsuchikane K."/>
            <person name="Ando Y."/>
            <person name="Baba S."/>
            <person name="Ohji S."/>
            <person name="Hamada M."/>
            <person name="Tamura T."/>
            <person name="Yamazoe A."/>
            <person name="Yamazaki S."/>
            <person name="Fujita N."/>
        </authorList>
    </citation>
    <scope>NUCLEOTIDE SEQUENCE [LARGE SCALE GENOMIC DNA]</scope>
    <source>
        <strain evidence="1 2">NBRC 108238</strain>
    </source>
</reference>
<organism evidence="1 2">
    <name type="scientific">Gordonia paraffinivorans NBRC 108238</name>
    <dbReference type="NCBI Taxonomy" id="1223543"/>
    <lineage>
        <taxon>Bacteria</taxon>
        <taxon>Bacillati</taxon>
        <taxon>Actinomycetota</taxon>
        <taxon>Actinomycetes</taxon>
        <taxon>Mycobacteriales</taxon>
        <taxon>Gordoniaceae</taxon>
        <taxon>Gordonia</taxon>
    </lineage>
</organism>
<dbReference type="Proteomes" id="UP000035021">
    <property type="component" value="Unassembled WGS sequence"/>
</dbReference>
<evidence type="ECO:0000313" key="1">
    <source>
        <dbReference type="EMBL" id="GAC83526.1"/>
    </source>
</evidence>
<comment type="caution">
    <text evidence="1">The sequence shown here is derived from an EMBL/GenBank/DDBJ whole genome shotgun (WGS) entry which is preliminary data.</text>
</comment>
<proteinExistence type="predicted"/>
<accession>A0ABQ0IKP4</accession>
<gene>
    <name evidence="1" type="ORF">GP2_013_00020</name>
</gene>
<dbReference type="RefSeq" id="WP_006899760.1">
    <property type="nucleotide sequence ID" value="NZ_BAOQ01000013.1"/>
</dbReference>
<protein>
    <submittedName>
        <fullName evidence="1">Uncharacterized protein</fullName>
    </submittedName>
</protein>
<keyword evidence="2" id="KW-1185">Reference proteome</keyword>
<sequence>MIPKKVDAARRAQALAAGAGLLDGGRTLARAALARDAERGKRTKTLHLPSGAVVNIIEPESEEEVERDREALRDLLVRDDLVRLGFSAMRVSNRYRFGWRLWTLDSAGRIRSPMFDTGRAVDHPSIVADCPHGHEVPSAACRCGIYFVPHWFPFHRAVDDLLDGDFTAHALTWGVAIGGVDVDPGGDQWGIRPRRTGRFRILGGMVPEEAPQPALPVPWRRGFTDRNAFAVEKLWDLGAPSNFHDVVAKYQDEPATSFNADDVEDPEVTAWQILRRLDHQ</sequence>
<dbReference type="EMBL" id="BAOQ01000013">
    <property type="protein sequence ID" value="GAC83526.1"/>
    <property type="molecule type" value="Genomic_DNA"/>
</dbReference>
<name>A0ABQ0IKP4_9ACTN</name>
<evidence type="ECO:0000313" key="2">
    <source>
        <dbReference type="Proteomes" id="UP000035021"/>
    </source>
</evidence>